<dbReference type="STRING" id="1123308.GCA_000380085_02152"/>
<gene>
    <name evidence="2" type="ORF">SAMEA4412692_02025</name>
</gene>
<dbReference type="Pfam" id="PF00583">
    <property type="entry name" value="Acetyltransf_1"/>
    <property type="match status" value="1"/>
</dbReference>
<protein>
    <submittedName>
        <fullName evidence="2">Acetyltransferase</fullName>
    </submittedName>
</protein>
<dbReference type="eggNOG" id="COG0456">
    <property type="taxonomic scope" value="Bacteria"/>
</dbReference>
<dbReference type="InterPro" id="IPR000182">
    <property type="entry name" value="GNAT_dom"/>
</dbReference>
<dbReference type="PROSITE" id="PS51186">
    <property type="entry name" value="GNAT"/>
    <property type="match status" value="1"/>
</dbReference>
<dbReference type="AlphaFoldDB" id="A0A239SZV6"/>
<dbReference type="GO" id="GO:0016747">
    <property type="term" value="F:acyltransferase activity, transferring groups other than amino-acyl groups"/>
    <property type="evidence" value="ECO:0007669"/>
    <property type="project" value="InterPro"/>
</dbReference>
<evidence type="ECO:0000259" key="1">
    <source>
        <dbReference type="PROSITE" id="PS51186"/>
    </source>
</evidence>
<sequence>MKLERYDIEKHHKDMADFQLSDTTYTDTPENVAQSAKADPNRHAIAILNDEDKLVGFFCLHLAEGPETYGFKGEHYALIRGLSIDDRYRRKGYASKVFSDPFLFIQSQIDGRITHLILAVNEKNIPAQKTYIKAGFDVLKRGVSESRGTLLVMGKRCLN</sequence>
<keyword evidence="2" id="KW-0808">Transferase</keyword>
<proteinExistence type="predicted"/>
<accession>A0A239SZV6</accession>
<dbReference type="Gene3D" id="3.40.630.30">
    <property type="match status" value="1"/>
</dbReference>
<organism evidence="2 3">
    <name type="scientific">Streptococcus merionis</name>
    <dbReference type="NCBI Taxonomy" id="400065"/>
    <lineage>
        <taxon>Bacteria</taxon>
        <taxon>Bacillati</taxon>
        <taxon>Bacillota</taxon>
        <taxon>Bacilli</taxon>
        <taxon>Lactobacillales</taxon>
        <taxon>Streptococcaceae</taxon>
        <taxon>Streptococcus</taxon>
    </lineage>
</organism>
<name>A0A239SZV6_9STRE</name>
<evidence type="ECO:0000313" key="3">
    <source>
        <dbReference type="Proteomes" id="UP000215185"/>
    </source>
</evidence>
<reference evidence="2 3" key="1">
    <citation type="submission" date="2017-06" db="EMBL/GenBank/DDBJ databases">
        <authorList>
            <consortium name="Pathogen Informatics"/>
        </authorList>
    </citation>
    <scope>NUCLEOTIDE SEQUENCE [LARGE SCALE GENOMIC DNA]</scope>
    <source>
        <strain evidence="2 3">NCTC13788</strain>
    </source>
</reference>
<dbReference type="Proteomes" id="UP000215185">
    <property type="component" value="Chromosome 1"/>
</dbReference>
<feature type="domain" description="N-acetyltransferase" evidence="1">
    <location>
        <begin position="1"/>
        <end position="158"/>
    </location>
</feature>
<dbReference type="InterPro" id="IPR016181">
    <property type="entry name" value="Acyl_CoA_acyltransferase"/>
</dbReference>
<dbReference type="SUPFAM" id="SSF55729">
    <property type="entry name" value="Acyl-CoA N-acyltransferases (Nat)"/>
    <property type="match status" value="1"/>
</dbReference>
<dbReference type="EMBL" id="LT906439">
    <property type="protein sequence ID" value="SNU90856.1"/>
    <property type="molecule type" value="Genomic_DNA"/>
</dbReference>
<dbReference type="KEGG" id="smen:SAMEA4412692_2025"/>
<dbReference type="CDD" id="cd04301">
    <property type="entry name" value="NAT_SF"/>
    <property type="match status" value="1"/>
</dbReference>
<dbReference type="OrthoDB" id="66776at2"/>
<evidence type="ECO:0000313" key="2">
    <source>
        <dbReference type="EMBL" id="SNU90856.1"/>
    </source>
</evidence>
<keyword evidence="3" id="KW-1185">Reference proteome</keyword>